<dbReference type="GO" id="GO:0007165">
    <property type="term" value="P:signal transduction"/>
    <property type="evidence" value="ECO:0007669"/>
    <property type="project" value="TreeGrafter"/>
</dbReference>
<protein>
    <recommendedName>
        <fullName evidence="1">Protein kinase domain-containing protein</fullName>
    </recommendedName>
</protein>
<dbReference type="PANTHER" id="PTHR48011:SF4">
    <property type="entry name" value="MITOGEN-ACTIVATED PROTEIN KINASE KINASE KINASE 19"/>
    <property type="match status" value="1"/>
</dbReference>
<reference evidence="2 3" key="1">
    <citation type="submission" date="2019-03" db="EMBL/GenBank/DDBJ databases">
        <title>Single cell metagenomics reveals metabolic interactions within the superorganism composed of flagellate Streblomastix strix and complex community of Bacteroidetes bacteria on its surface.</title>
        <authorList>
            <person name="Treitli S.C."/>
            <person name="Kolisko M."/>
            <person name="Husnik F."/>
            <person name="Keeling P."/>
            <person name="Hampl V."/>
        </authorList>
    </citation>
    <scope>NUCLEOTIDE SEQUENCE [LARGE SCALE GENOMIC DNA]</scope>
    <source>
        <strain evidence="2">ST1C</strain>
    </source>
</reference>
<gene>
    <name evidence="2" type="ORF">EZS28_010240</name>
</gene>
<dbReference type="InterPro" id="IPR011009">
    <property type="entry name" value="Kinase-like_dom_sf"/>
</dbReference>
<dbReference type="GO" id="GO:0005524">
    <property type="term" value="F:ATP binding"/>
    <property type="evidence" value="ECO:0007669"/>
    <property type="project" value="InterPro"/>
</dbReference>
<evidence type="ECO:0000313" key="2">
    <source>
        <dbReference type="EMBL" id="KAA6394234.1"/>
    </source>
</evidence>
<evidence type="ECO:0000259" key="1">
    <source>
        <dbReference type="PROSITE" id="PS50011"/>
    </source>
</evidence>
<dbReference type="SUPFAM" id="SSF56112">
    <property type="entry name" value="Protein kinase-like (PK-like)"/>
    <property type="match status" value="2"/>
</dbReference>
<dbReference type="AlphaFoldDB" id="A0A5J4WGP8"/>
<comment type="caution">
    <text evidence="2">The sequence shown here is derived from an EMBL/GenBank/DDBJ whole genome shotgun (WGS) entry which is preliminary data.</text>
</comment>
<feature type="domain" description="Protein kinase" evidence="1">
    <location>
        <begin position="267"/>
        <end position="495"/>
    </location>
</feature>
<dbReference type="Pfam" id="PF00069">
    <property type="entry name" value="Pkinase"/>
    <property type="match status" value="1"/>
</dbReference>
<dbReference type="InterPro" id="IPR052751">
    <property type="entry name" value="Plant_MAPKKK"/>
</dbReference>
<organism evidence="2 3">
    <name type="scientific">Streblomastix strix</name>
    <dbReference type="NCBI Taxonomy" id="222440"/>
    <lineage>
        <taxon>Eukaryota</taxon>
        <taxon>Metamonada</taxon>
        <taxon>Preaxostyla</taxon>
        <taxon>Oxymonadida</taxon>
        <taxon>Streblomastigidae</taxon>
        <taxon>Streblomastix</taxon>
    </lineage>
</organism>
<dbReference type="InterPro" id="IPR000719">
    <property type="entry name" value="Prot_kinase_dom"/>
</dbReference>
<evidence type="ECO:0000313" key="3">
    <source>
        <dbReference type="Proteomes" id="UP000324800"/>
    </source>
</evidence>
<sequence>MIRVIMRQILEGLCFIHSKNIIHRNIKGDNIMMHSVPVSGKVILKIADFGEVKQISKSSQKQMTVSTRGTPPFMAPELYLGIGKEDTKVDMWSLGMLLYQMLTHTFPFNSMNEYEIGQISAAQALQHPFFTGKQALAEITQEQFQIAQVAIDSQSRGNQTISQFDTDPKYIFPLTEVQKIIGPIDPIVIMEKFKAQIIEQPYNEQQKQIQPPPAFNIPPPPNIFPQNQHSQIQLQECQGSFNHKTSNVIDILLNHIDESGNLDTSYYTPVLTIPNNKFFSSLNVTSVFPDVHFYVIIAHLDLKSNIILEQISAQPSLDHFALIMRHHPQNINILRSYFEEELKSYQDLEIQSAHDLIYIGFSPLQDGCCVVFLTSSTLTLETGIQQGLLLNNLIKLQITKSLIDSIQYAHQNNIIGFDIRTNTILITQDINKLSIALIGYVGQKDQLVKHPDNENIQWDSKQTAPELLVKKRKGSKISYPTTASDIYSLDPIKQM</sequence>
<dbReference type="GO" id="GO:0004672">
    <property type="term" value="F:protein kinase activity"/>
    <property type="evidence" value="ECO:0007669"/>
    <property type="project" value="InterPro"/>
</dbReference>
<dbReference type="Gene3D" id="1.10.510.10">
    <property type="entry name" value="Transferase(Phosphotransferase) domain 1"/>
    <property type="match status" value="2"/>
</dbReference>
<dbReference type="EMBL" id="SNRW01002001">
    <property type="protein sequence ID" value="KAA6394234.1"/>
    <property type="molecule type" value="Genomic_DNA"/>
</dbReference>
<accession>A0A5J4WGP8</accession>
<proteinExistence type="predicted"/>
<feature type="domain" description="Protein kinase" evidence="1">
    <location>
        <begin position="1"/>
        <end position="170"/>
    </location>
</feature>
<name>A0A5J4WGP8_9EUKA</name>
<dbReference type="SMART" id="SM00220">
    <property type="entry name" value="S_TKc"/>
    <property type="match status" value="1"/>
</dbReference>
<dbReference type="Proteomes" id="UP000324800">
    <property type="component" value="Unassembled WGS sequence"/>
</dbReference>
<dbReference type="PANTHER" id="PTHR48011">
    <property type="entry name" value="CCR4-NOT TRANSCRIPTIONAL COMPLEX SUBUNIT CAF120-RELATED"/>
    <property type="match status" value="1"/>
</dbReference>
<dbReference type="PROSITE" id="PS50011">
    <property type="entry name" value="PROTEIN_KINASE_DOM"/>
    <property type="match status" value="2"/>
</dbReference>